<comment type="caution">
    <text evidence="3">The sequence shown here is derived from an EMBL/GenBank/DDBJ whole genome shotgun (WGS) entry which is preliminary data.</text>
</comment>
<dbReference type="Proteomes" id="UP000269198">
    <property type="component" value="Unassembled WGS sequence"/>
</dbReference>
<name>A0A3N0E5U3_9ACTN</name>
<feature type="region of interest" description="Disordered" evidence="1">
    <location>
        <begin position="31"/>
        <end position="72"/>
    </location>
</feature>
<accession>A0A3N0E5U3</accession>
<feature type="transmembrane region" description="Helical" evidence="2">
    <location>
        <begin position="100"/>
        <end position="120"/>
    </location>
</feature>
<reference evidence="3 4" key="1">
    <citation type="submission" date="2018-11" db="EMBL/GenBank/DDBJ databases">
        <title>The genome draft of YIM 96095.</title>
        <authorList>
            <person name="Tang S.-K."/>
            <person name="Chunyu W.-X."/>
            <person name="Feng Y.-Z."/>
        </authorList>
    </citation>
    <scope>NUCLEOTIDE SEQUENCE [LARGE SCALE GENOMIC DNA]</scope>
    <source>
        <strain evidence="3 4">YIM 96095</strain>
    </source>
</reference>
<evidence type="ECO:0000256" key="1">
    <source>
        <dbReference type="SAM" id="MobiDB-lite"/>
    </source>
</evidence>
<keyword evidence="2" id="KW-0472">Membrane</keyword>
<keyword evidence="2" id="KW-1133">Transmembrane helix</keyword>
<dbReference type="AlphaFoldDB" id="A0A3N0E5U3"/>
<gene>
    <name evidence="3" type="ORF">EFW17_17110</name>
</gene>
<keyword evidence="2" id="KW-0812">Transmembrane</keyword>
<evidence type="ECO:0000256" key="2">
    <source>
        <dbReference type="SAM" id="Phobius"/>
    </source>
</evidence>
<dbReference type="EMBL" id="RJMB01000018">
    <property type="protein sequence ID" value="RNL83212.1"/>
    <property type="molecule type" value="Genomic_DNA"/>
</dbReference>
<evidence type="ECO:0000313" key="3">
    <source>
        <dbReference type="EMBL" id="RNL83212.1"/>
    </source>
</evidence>
<evidence type="ECO:0000313" key="4">
    <source>
        <dbReference type="Proteomes" id="UP000269198"/>
    </source>
</evidence>
<protein>
    <submittedName>
        <fullName evidence="3">Uncharacterized protein</fullName>
    </submittedName>
</protein>
<sequence>MALALFGEMSSLLDIGLASARDRSRRVPLRNVVPTAVRHSSPRASTPDPRGAAVPDPYRFDPTPTPSSEPTSGGGVLGVLLWVVFVLCLAVNAVTSLTGAPVLLSAGFGALALASLVLLVTRYARARR</sequence>
<proteinExistence type="predicted"/>
<keyword evidence="4" id="KW-1185">Reference proteome</keyword>
<organism evidence="3 4">
    <name type="scientific">Halostreptopolyspora alba</name>
    <dbReference type="NCBI Taxonomy" id="2487137"/>
    <lineage>
        <taxon>Bacteria</taxon>
        <taxon>Bacillati</taxon>
        <taxon>Actinomycetota</taxon>
        <taxon>Actinomycetes</taxon>
        <taxon>Streptosporangiales</taxon>
        <taxon>Nocardiopsidaceae</taxon>
        <taxon>Halostreptopolyspora</taxon>
    </lineage>
</organism>
<feature type="transmembrane region" description="Helical" evidence="2">
    <location>
        <begin position="75"/>
        <end position="94"/>
    </location>
</feature>